<evidence type="ECO:0000259" key="11">
    <source>
        <dbReference type="Pfam" id="PF14748"/>
    </source>
</evidence>
<dbReference type="InterPro" id="IPR053790">
    <property type="entry name" value="P5CR-like_CS"/>
</dbReference>
<evidence type="ECO:0000256" key="5">
    <source>
        <dbReference type="ARBA" id="ARBA00058118"/>
    </source>
</evidence>
<keyword evidence="6" id="KW-0963">Cytoplasm</keyword>
<gene>
    <name evidence="6 12" type="primary">proC</name>
    <name evidence="12" type="ORF">NCTC13765_00137</name>
</gene>
<evidence type="ECO:0000256" key="4">
    <source>
        <dbReference type="ARBA" id="ARBA00023002"/>
    </source>
</evidence>
<comment type="pathway">
    <text evidence="6 9">Amino-acid biosynthesis; L-proline biosynthesis; L-proline from L-glutamate 5-semialdehyde: step 1/1.</text>
</comment>
<evidence type="ECO:0000259" key="10">
    <source>
        <dbReference type="Pfam" id="PF03807"/>
    </source>
</evidence>
<dbReference type="Proteomes" id="UP000254634">
    <property type="component" value="Unassembled WGS sequence"/>
</dbReference>
<protein>
    <recommendedName>
        <fullName evidence="6 7">Pyrroline-5-carboxylate reductase</fullName>
        <shortName evidence="6">P5C reductase</shortName>
        <shortName evidence="6">P5CR</shortName>
        <ecNumber evidence="6 7">1.5.1.2</ecNumber>
    </recommendedName>
    <alternativeName>
        <fullName evidence="6">PCA reductase</fullName>
    </alternativeName>
</protein>
<dbReference type="InterPro" id="IPR028939">
    <property type="entry name" value="P5C_Rdtase_cat_N"/>
</dbReference>
<accession>A0A380KX49</accession>
<keyword evidence="3 6" id="KW-0521">NADP</keyword>
<evidence type="ECO:0000256" key="2">
    <source>
        <dbReference type="ARBA" id="ARBA00022650"/>
    </source>
</evidence>
<dbReference type="Pfam" id="PF03807">
    <property type="entry name" value="F420_oxidored"/>
    <property type="match status" value="1"/>
</dbReference>
<dbReference type="GO" id="GO:0055129">
    <property type="term" value="P:L-proline biosynthetic process"/>
    <property type="evidence" value="ECO:0007669"/>
    <property type="project" value="UniProtKB-UniRule"/>
</dbReference>
<keyword evidence="13" id="KW-1185">Reference proteome</keyword>
<dbReference type="FunFam" id="1.10.3730.10:FF:000001">
    <property type="entry name" value="Pyrroline-5-carboxylate reductase"/>
    <property type="match status" value="1"/>
</dbReference>
<organism evidence="12 13">
    <name type="scientific">Streptococcus massiliensis</name>
    <dbReference type="NCBI Taxonomy" id="313439"/>
    <lineage>
        <taxon>Bacteria</taxon>
        <taxon>Bacillati</taxon>
        <taxon>Bacillota</taxon>
        <taxon>Bacilli</taxon>
        <taxon>Lactobacillales</taxon>
        <taxon>Streptococcaceae</taxon>
        <taxon>Streptococcus</taxon>
    </lineage>
</organism>
<dbReference type="Gene3D" id="1.10.3730.10">
    <property type="entry name" value="ProC C-terminal domain-like"/>
    <property type="match status" value="1"/>
</dbReference>
<keyword evidence="4 6" id="KW-0560">Oxidoreductase</keyword>
<keyword evidence="6 9" id="KW-0028">Amino-acid biosynthesis</keyword>
<dbReference type="NCBIfam" id="TIGR00112">
    <property type="entry name" value="proC"/>
    <property type="match status" value="1"/>
</dbReference>
<feature type="domain" description="Pyrroline-5-carboxylate reductase dimerisation" evidence="11">
    <location>
        <begin position="160"/>
        <end position="264"/>
    </location>
</feature>
<name>A0A380KX49_9STRE</name>
<dbReference type="InterPro" id="IPR029036">
    <property type="entry name" value="P5CR_dimer"/>
</dbReference>
<evidence type="ECO:0000256" key="3">
    <source>
        <dbReference type="ARBA" id="ARBA00022857"/>
    </source>
</evidence>
<evidence type="ECO:0000313" key="13">
    <source>
        <dbReference type="Proteomes" id="UP000254634"/>
    </source>
</evidence>
<comment type="similarity">
    <text evidence="1 6 9">Belongs to the pyrroline-5-carboxylate reductase family.</text>
</comment>
<dbReference type="InterPro" id="IPR008927">
    <property type="entry name" value="6-PGluconate_DH-like_C_sf"/>
</dbReference>
<dbReference type="STRING" id="1123307.GCA_000380065_00485"/>
<dbReference type="PANTHER" id="PTHR11645">
    <property type="entry name" value="PYRROLINE-5-CARBOXYLATE REDUCTASE"/>
    <property type="match status" value="1"/>
</dbReference>
<dbReference type="GO" id="GO:0005737">
    <property type="term" value="C:cytoplasm"/>
    <property type="evidence" value="ECO:0007669"/>
    <property type="project" value="UniProtKB-SubCell"/>
</dbReference>
<evidence type="ECO:0000256" key="6">
    <source>
        <dbReference type="HAMAP-Rule" id="MF_01925"/>
    </source>
</evidence>
<sequence length="266" mass="28339">MKIGFIGLGNMGASLARLVLAHKEKTEEILLANRSQEKTEKIIEEVGGCLASNQEVFAQADIIFLGVKPAQMADLLQEQVEILNKRESVLFVSMAAGLSLDQLQDLTAPQHRFVRIMPNTPITVGAGVISFVLSSKTKEADEQLLLHLLAPAGKLVKLEEKQMDAATALAGCGPAFVYQFIEGLSDAGVKNGLPRELALELACQTVLGAAKMIEDKELHPAVLTDQVASPAGATIAGLASLEADAFKGKVIKAVDVACKRTRELAK</sequence>
<dbReference type="EC" id="1.5.1.2" evidence="6 7"/>
<dbReference type="PANTHER" id="PTHR11645:SF0">
    <property type="entry name" value="PYRROLINE-5-CARBOXYLATE REDUCTASE 3"/>
    <property type="match status" value="1"/>
</dbReference>
<dbReference type="UniPathway" id="UPA00098">
    <property type="reaction ID" value="UER00361"/>
</dbReference>
<dbReference type="Gene3D" id="3.40.50.720">
    <property type="entry name" value="NAD(P)-binding Rossmann-like Domain"/>
    <property type="match status" value="1"/>
</dbReference>
<evidence type="ECO:0000256" key="1">
    <source>
        <dbReference type="ARBA" id="ARBA00005525"/>
    </source>
</evidence>
<dbReference type="SUPFAM" id="SSF51735">
    <property type="entry name" value="NAD(P)-binding Rossmann-fold domains"/>
    <property type="match status" value="1"/>
</dbReference>
<feature type="domain" description="Pyrroline-5-carboxylate reductase catalytic N-terminal" evidence="10">
    <location>
        <begin position="2"/>
        <end position="97"/>
    </location>
</feature>
<dbReference type="InterPro" id="IPR000304">
    <property type="entry name" value="Pyrroline-COOH_reductase"/>
</dbReference>
<evidence type="ECO:0000313" key="12">
    <source>
        <dbReference type="EMBL" id="SUN75704.1"/>
    </source>
</evidence>
<dbReference type="PIRSF" id="PIRSF000193">
    <property type="entry name" value="Pyrrol-5-carb_rd"/>
    <property type="match status" value="1"/>
</dbReference>
<dbReference type="GO" id="GO:0004735">
    <property type="term" value="F:pyrroline-5-carboxylate reductase activity"/>
    <property type="evidence" value="ECO:0007669"/>
    <property type="project" value="UniProtKB-UniRule"/>
</dbReference>
<comment type="catalytic activity">
    <reaction evidence="6 9">
        <text>L-proline + NADP(+) = (S)-1-pyrroline-5-carboxylate + NADPH + 2 H(+)</text>
        <dbReference type="Rhea" id="RHEA:14109"/>
        <dbReference type="ChEBI" id="CHEBI:15378"/>
        <dbReference type="ChEBI" id="CHEBI:17388"/>
        <dbReference type="ChEBI" id="CHEBI:57783"/>
        <dbReference type="ChEBI" id="CHEBI:58349"/>
        <dbReference type="ChEBI" id="CHEBI:60039"/>
        <dbReference type="EC" id="1.5.1.2"/>
    </reaction>
</comment>
<dbReference type="InterPro" id="IPR036291">
    <property type="entry name" value="NAD(P)-bd_dom_sf"/>
</dbReference>
<evidence type="ECO:0000256" key="9">
    <source>
        <dbReference type="RuleBase" id="RU003903"/>
    </source>
</evidence>
<evidence type="ECO:0000256" key="7">
    <source>
        <dbReference type="NCBIfam" id="TIGR00112"/>
    </source>
</evidence>
<proteinExistence type="inferred from homology"/>
<dbReference type="SUPFAM" id="SSF48179">
    <property type="entry name" value="6-phosphogluconate dehydrogenase C-terminal domain-like"/>
    <property type="match status" value="1"/>
</dbReference>
<evidence type="ECO:0000256" key="8">
    <source>
        <dbReference type="PIRSR" id="PIRSR000193-1"/>
    </source>
</evidence>
<dbReference type="RefSeq" id="WP_018371173.1">
    <property type="nucleotide sequence ID" value="NZ_UHFR01000005.1"/>
</dbReference>
<comment type="catalytic activity">
    <reaction evidence="6">
        <text>L-proline + NAD(+) = (S)-1-pyrroline-5-carboxylate + NADH + 2 H(+)</text>
        <dbReference type="Rhea" id="RHEA:14105"/>
        <dbReference type="ChEBI" id="CHEBI:15378"/>
        <dbReference type="ChEBI" id="CHEBI:17388"/>
        <dbReference type="ChEBI" id="CHEBI:57540"/>
        <dbReference type="ChEBI" id="CHEBI:57945"/>
        <dbReference type="ChEBI" id="CHEBI:60039"/>
        <dbReference type="EC" id="1.5.1.2"/>
    </reaction>
</comment>
<keyword evidence="2 6" id="KW-0641">Proline biosynthesis</keyword>
<dbReference type="EMBL" id="UHFR01000005">
    <property type="protein sequence ID" value="SUN75704.1"/>
    <property type="molecule type" value="Genomic_DNA"/>
</dbReference>
<reference evidence="12" key="1">
    <citation type="submission" date="2018-06" db="EMBL/GenBank/DDBJ databases">
        <authorList>
            <consortium name="Pathogen Informatics"/>
            <person name="Doyle S."/>
        </authorList>
    </citation>
    <scope>NUCLEOTIDE SEQUENCE [LARGE SCALE GENOMIC DNA]</scope>
    <source>
        <strain evidence="12">NCTC13765</strain>
    </source>
</reference>
<dbReference type="AlphaFoldDB" id="A0A380KX49"/>
<dbReference type="PROSITE" id="PS00521">
    <property type="entry name" value="P5CR"/>
    <property type="match status" value="1"/>
</dbReference>
<comment type="function">
    <text evidence="5 6">Catalyzes the reduction of 1-pyrroline-5-carboxylate (PCA) to L-proline.</text>
</comment>
<comment type="subcellular location">
    <subcellularLocation>
        <location evidence="6">Cytoplasm</location>
    </subcellularLocation>
</comment>
<dbReference type="HAMAP" id="MF_01925">
    <property type="entry name" value="P5C_reductase"/>
    <property type="match status" value="1"/>
</dbReference>
<dbReference type="OrthoDB" id="9805754at2"/>
<dbReference type="Pfam" id="PF14748">
    <property type="entry name" value="P5CR_dimer"/>
    <property type="match status" value="1"/>
</dbReference>
<feature type="binding site" evidence="8">
    <location>
        <begin position="6"/>
        <end position="11"/>
    </location>
    <ligand>
        <name>NADP(+)</name>
        <dbReference type="ChEBI" id="CHEBI:58349"/>
    </ligand>
</feature>
<feature type="binding site" evidence="8">
    <location>
        <position position="53"/>
    </location>
    <ligand>
        <name>NADPH</name>
        <dbReference type="ChEBI" id="CHEBI:57783"/>
    </ligand>
</feature>